<dbReference type="Proteomes" id="UP000184109">
    <property type="component" value="Unassembled WGS sequence"/>
</dbReference>
<dbReference type="STRING" id="1195760.SAMN05444281_1804"/>
<evidence type="ECO:0008006" key="4">
    <source>
        <dbReference type="Google" id="ProtNLM"/>
    </source>
</evidence>
<keyword evidence="3" id="KW-1185">Reference proteome</keyword>
<dbReference type="SUPFAM" id="SSF56925">
    <property type="entry name" value="OMPA-like"/>
    <property type="match status" value="1"/>
</dbReference>
<protein>
    <recommendedName>
        <fullName evidence="4">Outer membrane protein beta-barrel domain-containing protein</fullName>
    </recommendedName>
</protein>
<evidence type="ECO:0000313" key="3">
    <source>
        <dbReference type="Proteomes" id="UP000184109"/>
    </source>
</evidence>
<feature type="chain" id="PRO_5013019737" description="Outer membrane protein beta-barrel domain-containing protein" evidence="1">
    <location>
        <begin position="29"/>
        <end position="167"/>
    </location>
</feature>
<gene>
    <name evidence="2" type="ORF">SAMN05444281_1804</name>
</gene>
<dbReference type="Gene3D" id="2.40.160.20">
    <property type="match status" value="1"/>
</dbReference>
<name>A0A1M5VHH5_9FLAO</name>
<evidence type="ECO:0000256" key="1">
    <source>
        <dbReference type="SAM" id="SignalP"/>
    </source>
</evidence>
<dbReference type="InterPro" id="IPR011250">
    <property type="entry name" value="OMP/PagP_B-barrel"/>
</dbReference>
<dbReference type="EMBL" id="FQXQ01000003">
    <property type="protein sequence ID" value="SHH74676.1"/>
    <property type="molecule type" value="Genomic_DNA"/>
</dbReference>
<dbReference type="AlphaFoldDB" id="A0A1M5VHH5"/>
<proteinExistence type="predicted"/>
<organism evidence="2 3">
    <name type="scientific">Wenyingzhuangia marina</name>
    <dbReference type="NCBI Taxonomy" id="1195760"/>
    <lineage>
        <taxon>Bacteria</taxon>
        <taxon>Pseudomonadati</taxon>
        <taxon>Bacteroidota</taxon>
        <taxon>Flavobacteriia</taxon>
        <taxon>Flavobacteriales</taxon>
        <taxon>Flavobacteriaceae</taxon>
        <taxon>Wenyingzhuangia</taxon>
    </lineage>
</organism>
<feature type="signal peptide" evidence="1">
    <location>
        <begin position="1"/>
        <end position="28"/>
    </location>
</feature>
<evidence type="ECO:0000313" key="2">
    <source>
        <dbReference type="EMBL" id="SHH74676.1"/>
    </source>
</evidence>
<accession>A0A1M5VHH5</accession>
<sequence length="167" mass="18656">MMKVSLKRKKQYTTLLLLLGLGVFTANAQIISKNAIGIRAGDNDGFGSEISYQRALGNATRLELDLGWRDTENFDAMKFTALHQWVYPIENRFNWYVGAGGGVGFFDNNNINANDEVFVVASGDIGIEYNFKIPLLISLDLRPEVSFNNDYSDGLDLDAALGIRYQF</sequence>
<reference evidence="3" key="1">
    <citation type="submission" date="2016-11" db="EMBL/GenBank/DDBJ databases">
        <authorList>
            <person name="Varghese N."/>
            <person name="Submissions S."/>
        </authorList>
    </citation>
    <scope>NUCLEOTIDE SEQUENCE [LARGE SCALE GENOMIC DNA]</scope>
    <source>
        <strain evidence="3">DSM 100572</strain>
    </source>
</reference>
<keyword evidence="1" id="KW-0732">Signal</keyword>